<dbReference type="InterPro" id="IPR018480">
    <property type="entry name" value="PNAcMuramoyl-5peptid_Trfase_CS"/>
</dbReference>
<feature type="transmembrane region" description="Helical" evidence="8">
    <location>
        <begin position="293"/>
        <end position="314"/>
    </location>
</feature>
<organism evidence="9 10">
    <name type="scientific">Clostridium tetanomorphum</name>
    <dbReference type="NCBI Taxonomy" id="1553"/>
    <lineage>
        <taxon>Bacteria</taxon>
        <taxon>Bacillati</taxon>
        <taxon>Bacillota</taxon>
        <taxon>Clostridia</taxon>
        <taxon>Eubacteriales</taxon>
        <taxon>Clostridiaceae</taxon>
        <taxon>Clostridium</taxon>
    </lineage>
</organism>
<dbReference type="GO" id="GO:0016780">
    <property type="term" value="F:phosphotransferase activity, for other substituted phosphate groups"/>
    <property type="evidence" value="ECO:0007669"/>
    <property type="project" value="InterPro"/>
</dbReference>
<comment type="subcellular location">
    <subcellularLocation>
        <location evidence="1">Cell membrane</location>
        <topology evidence="1">Multi-pass membrane protein</topology>
    </subcellularLocation>
</comment>
<feature type="binding site" evidence="7">
    <location>
        <position position="154"/>
    </location>
    <ligand>
        <name>Mg(2+)</name>
        <dbReference type="ChEBI" id="CHEBI:18420"/>
    </ligand>
</feature>
<comment type="cofactor">
    <cofactor evidence="7">
        <name>Mg(2+)</name>
        <dbReference type="ChEBI" id="CHEBI:18420"/>
    </cofactor>
</comment>
<gene>
    <name evidence="9" type="ORF">HGG79_16650</name>
</gene>
<accession>A0A923J2Z1</accession>
<feature type="transmembrane region" description="Helical" evidence="8">
    <location>
        <begin position="241"/>
        <end position="262"/>
    </location>
</feature>
<keyword evidence="6 8" id="KW-0472">Membrane</keyword>
<dbReference type="EMBL" id="JAAZWO010000027">
    <property type="protein sequence ID" value="MBC2399385.1"/>
    <property type="molecule type" value="Genomic_DNA"/>
</dbReference>
<feature type="binding site" evidence="7">
    <location>
        <position position="216"/>
    </location>
    <ligand>
        <name>Mg(2+)</name>
        <dbReference type="ChEBI" id="CHEBI:18420"/>
    </ligand>
</feature>
<keyword evidence="5 8" id="KW-1133">Transmembrane helix</keyword>
<feature type="transmembrane region" description="Helical" evidence="8">
    <location>
        <begin position="320"/>
        <end position="339"/>
    </location>
</feature>
<evidence type="ECO:0000256" key="2">
    <source>
        <dbReference type="ARBA" id="ARBA00022475"/>
    </source>
</evidence>
<evidence type="ECO:0000256" key="3">
    <source>
        <dbReference type="ARBA" id="ARBA00022679"/>
    </source>
</evidence>
<feature type="transmembrane region" description="Helical" evidence="8">
    <location>
        <begin position="128"/>
        <end position="149"/>
    </location>
</feature>
<dbReference type="GO" id="GO:0046872">
    <property type="term" value="F:metal ion binding"/>
    <property type="evidence" value="ECO:0007669"/>
    <property type="project" value="UniProtKB-KW"/>
</dbReference>
<proteinExistence type="predicted"/>
<dbReference type="Pfam" id="PF00953">
    <property type="entry name" value="Glycos_transf_4"/>
    <property type="match status" value="1"/>
</dbReference>
<evidence type="ECO:0000256" key="8">
    <source>
        <dbReference type="SAM" id="Phobius"/>
    </source>
</evidence>
<dbReference type="GO" id="GO:0071555">
    <property type="term" value="P:cell wall organization"/>
    <property type="evidence" value="ECO:0007669"/>
    <property type="project" value="TreeGrafter"/>
</dbReference>
<feature type="transmembrane region" description="Helical" evidence="8">
    <location>
        <begin position="188"/>
        <end position="207"/>
    </location>
</feature>
<dbReference type="PANTHER" id="PTHR22926:SF3">
    <property type="entry name" value="UNDECAPRENYL-PHOSPHATE ALPHA-N-ACETYLGLUCOSAMINYL 1-PHOSPHATE TRANSFERASE"/>
    <property type="match status" value="1"/>
</dbReference>
<dbReference type="GO" id="GO:0009103">
    <property type="term" value="P:lipopolysaccharide biosynthetic process"/>
    <property type="evidence" value="ECO:0007669"/>
    <property type="project" value="TreeGrafter"/>
</dbReference>
<dbReference type="Proteomes" id="UP000563151">
    <property type="component" value="Unassembled WGS sequence"/>
</dbReference>
<feature type="transmembrane region" description="Helical" evidence="8">
    <location>
        <begin position="101"/>
        <end position="122"/>
    </location>
</feature>
<feature type="transmembrane region" description="Helical" evidence="8">
    <location>
        <begin position="46"/>
        <end position="66"/>
    </location>
</feature>
<dbReference type="CDD" id="cd06853">
    <property type="entry name" value="GT_WecA_like"/>
    <property type="match status" value="1"/>
</dbReference>
<keyword evidence="2" id="KW-1003">Cell membrane</keyword>
<sequence length="344" mass="37586">MNNLILVAIFSTVLSFLLTPLVKKFAIKVRVIDVPKDKRRVHKKPIPLLGGLAIYISFITTLLLKSGPLTNQEKGIILGATLIVIGGFLDDKYEIKPLIKLLFQISAAVILIIFGVRIVNITNPFPNYHLWIKVGWLSIPLTILWVVGITNSINLIDGLDGLAAGVALISCITLFIIALFKIDTRFEAAFLTCALSGAILGFLPYNFNPASIFMGDTGAQLLGFLLAAISIEGAIKSAAAFAISVPILALGLPIYDTLFAMVRRKINGKPIMGADRGHLHHRLLDMGLTQRQAVIIMYLISAILGSFAILAMQISSQSSYFLLAVVMLILVLMAWKCGFFKHRE</sequence>
<keyword evidence="10" id="KW-1185">Reference proteome</keyword>
<evidence type="ECO:0000256" key="6">
    <source>
        <dbReference type="ARBA" id="ARBA00023136"/>
    </source>
</evidence>
<dbReference type="PANTHER" id="PTHR22926">
    <property type="entry name" value="PHOSPHO-N-ACETYLMURAMOYL-PENTAPEPTIDE-TRANSFERASE"/>
    <property type="match status" value="1"/>
</dbReference>
<evidence type="ECO:0000256" key="7">
    <source>
        <dbReference type="PIRSR" id="PIRSR600715-1"/>
    </source>
</evidence>
<protein>
    <submittedName>
        <fullName evidence="9">Undecaprenyl/decaprenyl-phosphate alpha-N-acetylglucosaminyl 1-phosphate transferase</fullName>
    </submittedName>
</protein>
<dbReference type="GO" id="GO:0005886">
    <property type="term" value="C:plasma membrane"/>
    <property type="evidence" value="ECO:0007669"/>
    <property type="project" value="UniProtKB-SubCell"/>
</dbReference>
<feature type="transmembrane region" description="Helical" evidence="8">
    <location>
        <begin position="161"/>
        <end position="182"/>
    </location>
</feature>
<evidence type="ECO:0000313" key="9">
    <source>
        <dbReference type="EMBL" id="MBC2399385.1"/>
    </source>
</evidence>
<evidence type="ECO:0000256" key="5">
    <source>
        <dbReference type="ARBA" id="ARBA00022989"/>
    </source>
</evidence>
<keyword evidence="3 9" id="KW-0808">Transferase</keyword>
<keyword evidence="7" id="KW-0460">Magnesium</keyword>
<evidence type="ECO:0000313" key="10">
    <source>
        <dbReference type="Proteomes" id="UP000563151"/>
    </source>
</evidence>
<name>A0A923J2Z1_CLOTT</name>
<dbReference type="InterPro" id="IPR000715">
    <property type="entry name" value="Glycosyl_transferase_4"/>
</dbReference>
<dbReference type="AlphaFoldDB" id="A0A923J2Z1"/>
<reference evidence="9 10" key="1">
    <citation type="submission" date="2020-04" db="EMBL/GenBank/DDBJ databases">
        <title>Genomic insights into acetone-butanol-ethanol (ABE) fermentation by sequencing solventogenic clostridia strains.</title>
        <authorList>
            <person name="Brown S."/>
        </authorList>
    </citation>
    <scope>NUCLEOTIDE SEQUENCE [LARGE SCALE GENOMIC DNA]</scope>
    <source>
        <strain evidence="9 10">DJ011</strain>
    </source>
</reference>
<dbReference type="RefSeq" id="WP_035145068.1">
    <property type="nucleotide sequence ID" value="NZ_JAAZWO010000027.1"/>
</dbReference>
<dbReference type="GO" id="GO:0044038">
    <property type="term" value="P:cell wall macromolecule biosynthetic process"/>
    <property type="evidence" value="ECO:0007669"/>
    <property type="project" value="TreeGrafter"/>
</dbReference>
<evidence type="ECO:0000256" key="1">
    <source>
        <dbReference type="ARBA" id="ARBA00004651"/>
    </source>
</evidence>
<dbReference type="PROSITE" id="PS01348">
    <property type="entry name" value="MRAY_2"/>
    <property type="match status" value="1"/>
</dbReference>
<keyword evidence="7" id="KW-0479">Metal-binding</keyword>
<feature type="transmembrane region" description="Helical" evidence="8">
    <location>
        <begin position="6"/>
        <end position="26"/>
    </location>
</feature>
<comment type="caution">
    <text evidence="9">The sequence shown here is derived from an EMBL/GenBank/DDBJ whole genome shotgun (WGS) entry which is preliminary data.</text>
</comment>
<evidence type="ECO:0000256" key="4">
    <source>
        <dbReference type="ARBA" id="ARBA00022692"/>
    </source>
</evidence>
<keyword evidence="4 8" id="KW-0812">Transmembrane</keyword>